<dbReference type="OrthoDB" id="6435701at2759"/>
<dbReference type="GO" id="GO:0005777">
    <property type="term" value="C:peroxisome"/>
    <property type="evidence" value="ECO:0007669"/>
    <property type="project" value="TreeGrafter"/>
</dbReference>
<evidence type="ECO:0000259" key="2">
    <source>
        <dbReference type="Pfam" id="PF03015"/>
    </source>
</evidence>
<reference evidence="3 4" key="1">
    <citation type="journal article" date="2019" name="Sci. Rep.">
        <title>Orb-weaving spider Araneus ventricosus genome elucidates the spidroin gene catalogue.</title>
        <authorList>
            <person name="Kono N."/>
            <person name="Nakamura H."/>
            <person name="Ohtoshi R."/>
            <person name="Moran D.A.P."/>
            <person name="Shinohara A."/>
            <person name="Yoshida Y."/>
            <person name="Fujiwara M."/>
            <person name="Mori M."/>
            <person name="Tomita M."/>
            <person name="Arakawa K."/>
        </authorList>
    </citation>
    <scope>NUCLEOTIDE SEQUENCE [LARGE SCALE GENOMIC DNA]</scope>
</reference>
<dbReference type="PANTHER" id="PTHR11011:SF60">
    <property type="entry name" value="FATTY ACYL-COA REDUCTASE-RELATED"/>
    <property type="match status" value="1"/>
</dbReference>
<accession>A0A4Y2RNU7</accession>
<dbReference type="EMBL" id="BGPR01017812">
    <property type="protein sequence ID" value="GBN77358.1"/>
    <property type="molecule type" value="Genomic_DNA"/>
</dbReference>
<evidence type="ECO:0000313" key="3">
    <source>
        <dbReference type="EMBL" id="GBN77358.1"/>
    </source>
</evidence>
<dbReference type="PANTHER" id="PTHR11011">
    <property type="entry name" value="MALE STERILITY PROTEIN 2-RELATED"/>
    <property type="match status" value="1"/>
</dbReference>
<dbReference type="Proteomes" id="UP000499080">
    <property type="component" value="Unassembled WGS sequence"/>
</dbReference>
<proteinExistence type="predicted"/>
<evidence type="ECO:0000313" key="4">
    <source>
        <dbReference type="Proteomes" id="UP000499080"/>
    </source>
</evidence>
<keyword evidence="4" id="KW-1185">Reference proteome</keyword>
<feature type="transmembrane region" description="Helical" evidence="1">
    <location>
        <begin position="217"/>
        <end position="242"/>
    </location>
</feature>
<dbReference type="GO" id="GO:0080019">
    <property type="term" value="F:alcohol-forming very long-chain fatty acyl-CoA reductase activity"/>
    <property type="evidence" value="ECO:0007669"/>
    <property type="project" value="InterPro"/>
</dbReference>
<dbReference type="AlphaFoldDB" id="A0A4Y2RNU7"/>
<protein>
    <recommendedName>
        <fullName evidence="2">Fatty acyl-CoA reductase C-terminal domain-containing protein</fullName>
    </recommendedName>
</protein>
<dbReference type="InterPro" id="IPR026055">
    <property type="entry name" value="FAR"/>
</dbReference>
<feature type="domain" description="Fatty acyl-CoA reductase C-terminal" evidence="2">
    <location>
        <begin position="116"/>
        <end position="203"/>
    </location>
</feature>
<keyword evidence="1" id="KW-1133">Transmembrane helix</keyword>
<feature type="non-terminal residue" evidence="3">
    <location>
        <position position="1"/>
    </location>
</feature>
<keyword evidence="1" id="KW-0472">Membrane</keyword>
<keyword evidence="1" id="KW-0812">Transmembrane</keyword>
<organism evidence="3 4">
    <name type="scientific">Araneus ventricosus</name>
    <name type="common">Orbweaver spider</name>
    <name type="synonym">Epeira ventricosa</name>
    <dbReference type="NCBI Taxonomy" id="182803"/>
    <lineage>
        <taxon>Eukaryota</taxon>
        <taxon>Metazoa</taxon>
        <taxon>Ecdysozoa</taxon>
        <taxon>Arthropoda</taxon>
        <taxon>Chelicerata</taxon>
        <taxon>Arachnida</taxon>
        <taxon>Araneae</taxon>
        <taxon>Araneomorphae</taxon>
        <taxon>Entelegynae</taxon>
        <taxon>Araneoidea</taxon>
        <taxon>Araneidae</taxon>
        <taxon>Araneus</taxon>
    </lineage>
</organism>
<comment type="caution">
    <text evidence="3">The sequence shown here is derived from an EMBL/GenBank/DDBJ whole genome shotgun (WGS) entry which is preliminary data.</text>
</comment>
<sequence length="248" mass="28955">GYLDENSAVSMSGFGVGGFIKVLCGSPNFKLNVIPADVVANMHIMAAWSIGTKKVSSPLVVNCTATDNLHVKATEAFKIVKRIRQDFFPQKYCQSHKKVKIVKDTFLYWIVDVYEHFLPGIIIDIILRIKGKKPRVLATYYFFHRLMVRVRGAFIKSIEFERSNMDYLNNLLHDEDKKIFDNGIQNLKLEELLRPALHGVPPYDWKKYHEIMIQYDWLISIIQYMVLVFGCSFIYWMTIIMFRQFQLI</sequence>
<name>A0A4Y2RNU7_ARAVE</name>
<evidence type="ECO:0000256" key="1">
    <source>
        <dbReference type="SAM" id="Phobius"/>
    </source>
</evidence>
<dbReference type="InterPro" id="IPR033640">
    <property type="entry name" value="FAR_C"/>
</dbReference>
<dbReference type="Pfam" id="PF03015">
    <property type="entry name" value="Sterile"/>
    <property type="match status" value="1"/>
</dbReference>
<gene>
    <name evidence="3" type="ORF">AVEN_189681_1</name>
</gene>
<dbReference type="GO" id="GO:0035336">
    <property type="term" value="P:long-chain fatty-acyl-CoA metabolic process"/>
    <property type="evidence" value="ECO:0007669"/>
    <property type="project" value="TreeGrafter"/>
</dbReference>